<evidence type="ECO:0008006" key="4">
    <source>
        <dbReference type="Google" id="ProtNLM"/>
    </source>
</evidence>
<evidence type="ECO:0000256" key="1">
    <source>
        <dbReference type="SAM" id="MobiDB-lite"/>
    </source>
</evidence>
<evidence type="ECO:0000313" key="2">
    <source>
        <dbReference type="EMBL" id="KAG2224330.1"/>
    </source>
</evidence>
<proteinExistence type="predicted"/>
<reference evidence="2 3" key="1">
    <citation type="submission" date="2020-12" db="EMBL/GenBank/DDBJ databases">
        <title>Metabolic potential, ecology and presence of endohyphal bacteria is reflected in genomic diversity of Mucoromycotina.</title>
        <authorList>
            <person name="Muszewska A."/>
            <person name="Okrasinska A."/>
            <person name="Steczkiewicz K."/>
            <person name="Drgas O."/>
            <person name="Orlowska M."/>
            <person name="Perlinska-Lenart U."/>
            <person name="Aleksandrzak-Piekarczyk T."/>
            <person name="Szatraj K."/>
            <person name="Zielenkiewicz U."/>
            <person name="Pilsyk S."/>
            <person name="Malc E."/>
            <person name="Mieczkowski P."/>
            <person name="Kruszewska J.S."/>
            <person name="Biernat P."/>
            <person name="Pawlowska J."/>
        </authorList>
    </citation>
    <scope>NUCLEOTIDE SEQUENCE [LARGE SCALE GENOMIC DNA]</scope>
    <source>
        <strain evidence="2 3">CBS 142.35</strain>
    </source>
</reference>
<accession>A0A8H7VKV6</accession>
<feature type="compositionally biased region" description="Low complexity" evidence="1">
    <location>
        <begin position="155"/>
        <end position="165"/>
    </location>
</feature>
<dbReference type="EMBL" id="JAEPRB010000045">
    <property type="protein sequence ID" value="KAG2224330.1"/>
    <property type="molecule type" value="Genomic_DNA"/>
</dbReference>
<name>A0A8H7VKV6_9FUNG</name>
<protein>
    <recommendedName>
        <fullName evidence="4">Borealin N-terminal domain-containing protein</fullName>
    </recommendedName>
</protein>
<dbReference type="OrthoDB" id="2368626at2759"/>
<feature type="compositionally biased region" description="Polar residues" evidence="1">
    <location>
        <begin position="186"/>
        <end position="204"/>
    </location>
</feature>
<organism evidence="2 3">
    <name type="scientific">Circinella minor</name>
    <dbReference type="NCBI Taxonomy" id="1195481"/>
    <lineage>
        <taxon>Eukaryota</taxon>
        <taxon>Fungi</taxon>
        <taxon>Fungi incertae sedis</taxon>
        <taxon>Mucoromycota</taxon>
        <taxon>Mucoromycotina</taxon>
        <taxon>Mucoromycetes</taxon>
        <taxon>Mucorales</taxon>
        <taxon>Lichtheimiaceae</taxon>
        <taxon>Circinella</taxon>
    </lineage>
</organism>
<feature type="compositionally biased region" description="Acidic residues" evidence="1">
    <location>
        <begin position="166"/>
        <end position="179"/>
    </location>
</feature>
<dbReference type="AlphaFoldDB" id="A0A8H7VKV6"/>
<gene>
    <name evidence="2" type="ORF">INT45_012899</name>
</gene>
<evidence type="ECO:0000313" key="3">
    <source>
        <dbReference type="Proteomes" id="UP000646827"/>
    </source>
</evidence>
<feature type="region of interest" description="Disordered" evidence="1">
    <location>
        <begin position="141"/>
        <end position="231"/>
    </location>
</feature>
<sequence length="304" mass="34956">MVSRYTKSQLQNEAVAILEDKAKRSINDIRSRTEFIRSSLRAQGNTQINLLSLPIRQLTMRDFCHEYGADNLKVFQQQAKARFYRVKKRTRDDMEKDDESSATAAITTAECTSLPQQQLPMTLESPIKRVKRVLPQRAVKGKSIQTVKRVQIEQPPKISSPPSSSLEDENGHEEDSDNNDNDKNNVIQHISLETSNIPQQTRNLSTNTSITATTETTSMKNNNKEDEDEEEFGPMFVHLERPNHPRVGFQVDPQRTLNELGHFAVHMPDEVFGRMNQLQRDNLYNQIQDIQNQLDKVKLQLRKS</sequence>
<dbReference type="Proteomes" id="UP000646827">
    <property type="component" value="Unassembled WGS sequence"/>
</dbReference>
<comment type="caution">
    <text evidence="2">The sequence shown here is derived from an EMBL/GenBank/DDBJ whole genome shotgun (WGS) entry which is preliminary data.</text>
</comment>
<keyword evidence="3" id="KW-1185">Reference proteome</keyword>
<feature type="compositionally biased region" description="Low complexity" evidence="1">
    <location>
        <begin position="205"/>
        <end position="221"/>
    </location>
</feature>